<dbReference type="EMBL" id="JAHYIQ010000008">
    <property type="protein sequence ID" value="KAK1129378.1"/>
    <property type="molecule type" value="Genomic_DNA"/>
</dbReference>
<evidence type="ECO:0000313" key="2">
    <source>
        <dbReference type="Proteomes" id="UP001177670"/>
    </source>
</evidence>
<sequence>MDGRPVAGIPRGRRESEPGDSRLVEAIATGRSAVCAVNVLIDGGRDRDPRGLAYIHTELSHQHTGYSAGHTLCASGSPFTHAVSSSALTSPPDPRVYCARAILYVCRRTRSDAGAARRVACLNLDGGGLALAGESSH</sequence>
<keyword evidence="2" id="KW-1185">Reference proteome</keyword>
<gene>
    <name evidence="1" type="ORF">K0M31_019112</name>
</gene>
<proteinExistence type="predicted"/>
<evidence type="ECO:0000313" key="1">
    <source>
        <dbReference type="EMBL" id="KAK1129378.1"/>
    </source>
</evidence>
<accession>A0AA40G1S8</accession>
<dbReference type="AlphaFoldDB" id="A0AA40G1S8"/>
<organism evidence="1 2">
    <name type="scientific">Melipona bicolor</name>
    <dbReference type="NCBI Taxonomy" id="60889"/>
    <lineage>
        <taxon>Eukaryota</taxon>
        <taxon>Metazoa</taxon>
        <taxon>Ecdysozoa</taxon>
        <taxon>Arthropoda</taxon>
        <taxon>Hexapoda</taxon>
        <taxon>Insecta</taxon>
        <taxon>Pterygota</taxon>
        <taxon>Neoptera</taxon>
        <taxon>Endopterygota</taxon>
        <taxon>Hymenoptera</taxon>
        <taxon>Apocrita</taxon>
        <taxon>Aculeata</taxon>
        <taxon>Apoidea</taxon>
        <taxon>Anthophila</taxon>
        <taxon>Apidae</taxon>
        <taxon>Melipona</taxon>
    </lineage>
</organism>
<dbReference type="Proteomes" id="UP001177670">
    <property type="component" value="Unassembled WGS sequence"/>
</dbReference>
<protein>
    <submittedName>
        <fullName evidence="1">Uncharacterized protein</fullName>
    </submittedName>
</protein>
<reference evidence="1" key="1">
    <citation type="submission" date="2021-10" db="EMBL/GenBank/DDBJ databases">
        <title>Melipona bicolor Genome sequencing and assembly.</title>
        <authorList>
            <person name="Araujo N.S."/>
            <person name="Arias M.C."/>
        </authorList>
    </citation>
    <scope>NUCLEOTIDE SEQUENCE</scope>
    <source>
        <strain evidence="1">USP_2M_L1-L4_2017</strain>
        <tissue evidence="1">Whole body</tissue>
    </source>
</reference>
<name>A0AA40G1S8_9HYME</name>
<comment type="caution">
    <text evidence="1">The sequence shown here is derived from an EMBL/GenBank/DDBJ whole genome shotgun (WGS) entry which is preliminary data.</text>
</comment>